<evidence type="ECO:0000259" key="3">
    <source>
        <dbReference type="Pfam" id="PF14745"/>
    </source>
</evidence>
<evidence type="ECO:0000259" key="2">
    <source>
        <dbReference type="Pfam" id="PF14744"/>
    </source>
</evidence>
<dbReference type="Proteomes" id="UP001209878">
    <property type="component" value="Unassembled WGS sequence"/>
</dbReference>
<dbReference type="InterPro" id="IPR028191">
    <property type="entry name" value="WASH-4_N"/>
</dbReference>
<evidence type="ECO:0000256" key="1">
    <source>
        <dbReference type="SAM" id="MobiDB-lite"/>
    </source>
</evidence>
<dbReference type="PANTHER" id="PTHR31409:SF0">
    <property type="entry name" value="WASH COMPLEX SUBUNIT 4"/>
    <property type="match status" value="1"/>
</dbReference>
<dbReference type="InterPro" id="IPR027307">
    <property type="entry name" value="WASH7"/>
</dbReference>
<dbReference type="Pfam" id="PF14744">
    <property type="entry name" value="WASH-7_mid"/>
    <property type="match status" value="1"/>
</dbReference>
<reference evidence="5" key="1">
    <citation type="journal article" date="2023" name="Mol. Biol. Evol.">
        <title>Third-Generation Sequencing Reveals the Adaptive Role of the Epigenome in Three Deep-Sea Polychaetes.</title>
        <authorList>
            <person name="Perez M."/>
            <person name="Aroh O."/>
            <person name="Sun Y."/>
            <person name="Lan Y."/>
            <person name="Juniper S.K."/>
            <person name="Young C.R."/>
            <person name="Angers B."/>
            <person name="Qian P.Y."/>
        </authorList>
    </citation>
    <scope>NUCLEOTIDE SEQUENCE</scope>
    <source>
        <strain evidence="5">R07B-5</strain>
    </source>
</reference>
<gene>
    <name evidence="5" type="ORF">NP493_366g00032</name>
</gene>
<dbReference type="GO" id="GO:0005768">
    <property type="term" value="C:endosome"/>
    <property type="evidence" value="ECO:0007669"/>
    <property type="project" value="TreeGrafter"/>
</dbReference>
<feature type="domain" description="WASH complex subunit 4 N-terminal" evidence="3">
    <location>
        <begin position="245"/>
        <end position="532"/>
    </location>
</feature>
<dbReference type="InterPro" id="IPR028282">
    <property type="entry name" value="WASH-7_central"/>
</dbReference>
<feature type="domain" description="WASH complex subunit 7 central" evidence="2">
    <location>
        <begin position="826"/>
        <end position="1180"/>
    </location>
</feature>
<feature type="region of interest" description="Disordered" evidence="1">
    <location>
        <begin position="40"/>
        <end position="73"/>
    </location>
</feature>
<accession>A0AAD9L2Z5</accession>
<sequence>MASTSIDQSKISTSMAKLYLSKALSERIRESPLSGVTATITEGKHFPVTSDHDSNPGPLSRESDTLPLNHGASSRGERWSYEIAGKVQLKKYGQFLNEYASQLKEIEGALGESIGDSWDTTLDPVSLELTPYEQTTLLQLVRTDNKVLNKVVAVLATLCAECDLLKHEAETKFYTALLYYGEGALLYYGEEVGLNVLLQYTALLFYGEGALLYYGEEVGLNVLLQYTALLYYGEREVGLNVLLQYTALLFYGEGVGDDLEEGEAQMMMGRMVPLLQELSCFVTRCHEVVKHILQQLSSLYTSGRTIPKVMNVTDVHFQTIYEHLGQVLGVLITLDELVESQNLMREHWTLYKRMLTSVKRDPQRFSLPREKIRPFEHFLSTLDSQVLAGTIFQDCIQQMFDDNAVNVSKNSLFADEFILNIRNYLALLQLRVGEPNEQDQRLKWVDVCGLYLLHYHIYRVADKKIFKSLWDIHKKLPAVNLTGGVTWFPNEFLMQKLPNMAKALDKKAMVAVVTSRQAWLQNRNQVLTRLVTVISLVHQACDSDIMVHQVVTVISLVRQACDSDIIGAPGCDSDIIGAPGCDSDIIGMPVISLVHKVCDSDLIGAQVISLVHQICDSDHHWCTRESQVIYQQVAAWMVKMESSMMTRATLPDELNSRCLLFVQGLLYAYNISHLVKTIMNLHVTLAKPMTKTAVHALCRLIELLKAIEHTYHRRSMLIAVTINNVQCHLAFTALSAIGVAKKRIISSQKYSERRLDVLSALVLAENSLHGPCSKERRLVVQLALAVGAQLKCFREEELASLVNVLRKLDVISDIRTRLRQACDCSFLYWHRVIFPIYLTDIFENPPEAHRLHYMFGALRDCVQSARVVRHLTSPDELRDTFDGEIMTAMKECLLEPLCRDIETDLRLHIHKHLQLQDRNPFKVSLKDLANFLKLRPIRFMDRYINVKAYVEHYLDMTFYNLTTVALHDWKTYGDMKNLAQQKYSLTLTEPHLPSQTLEQGLDVLEIMRNIHVFVSKYQYNLNNQVSYQPQYVNNQIFVEQSSNNKHLNTINIRHIANSIRTHGIGIMNTTVNFTYQFLRKKFYIFSQFMYDEHIKSRLIKDWRYFKDNHLQTDQKYPFEKADKFNRGIRKLGLTPDGSSYLDQFRMLITQIGNAMGYIRMIRSGGLHCCSNAIRFIPDLEDIVNFEELCKEEGLSVECIRAARAARWVGVVCGVYQGCHVDVGCLWSVSGLPGVGLPVEYISAARWVGVVCGVYQGCQVGGVACGVYQGYQVGVVVCGVYQGYQVGEFVCGVYQGYQVGEFVCGVYQGYQVGGVACGVYQGYQVGGVVCGVYQGYQGYQVGGVVCGVYQGCHVDVGCLWSVSGLPGVGLPVECTRAAMWMWVVCGVYQGCKGWGCLWSVSGLPCGWLPGVGLPVECTRAAMWMWVACGVYQGCQEWGCLWSVSGLPCGCGLSVECIRAARGGVACGVYQGCHVDVGCLWSVSGLPGVGLPVECSRAARGGVACGVYQGCQGWGCLWSVSGLPGVGLPVECIRAARLLDEVISNLTKNFAEGTEYFKMLVEVFAPEFRNPKNMHLKNFFVILPALTLNYVEYMIMSKEKLNRKNKIGAAFTDDGFAMGLAYILKLLDQYHEFDSLHWFQAVADKYRKEKEQVLRSSSSRKTDEKLQQTMTLTVKRLDIYLQEFELLNYSLSSARIFFRADKTAAEEKEEEKERAKITDGNAVKLEVDKQQPIESSGSGSAEDRASNVTTEVTVTNFKQRNYG</sequence>
<evidence type="ECO:0000313" key="6">
    <source>
        <dbReference type="Proteomes" id="UP001209878"/>
    </source>
</evidence>
<dbReference type="Pfam" id="PF14745">
    <property type="entry name" value="WASH-4_N"/>
    <property type="match status" value="3"/>
</dbReference>
<dbReference type="Pfam" id="PF14746">
    <property type="entry name" value="WASH-7_C"/>
    <property type="match status" value="1"/>
</dbReference>
<keyword evidence="6" id="KW-1185">Reference proteome</keyword>
<dbReference type="InterPro" id="IPR028283">
    <property type="entry name" value="WASH-7_C"/>
</dbReference>
<organism evidence="5 6">
    <name type="scientific">Ridgeia piscesae</name>
    <name type="common">Tubeworm</name>
    <dbReference type="NCBI Taxonomy" id="27915"/>
    <lineage>
        <taxon>Eukaryota</taxon>
        <taxon>Metazoa</taxon>
        <taxon>Spiralia</taxon>
        <taxon>Lophotrochozoa</taxon>
        <taxon>Annelida</taxon>
        <taxon>Polychaeta</taxon>
        <taxon>Sedentaria</taxon>
        <taxon>Canalipalpata</taxon>
        <taxon>Sabellida</taxon>
        <taxon>Siboglinidae</taxon>
        <taxon>Ridgeia</taxon>
    </lineage>
</organism>
<dbReference type="PANTHER" id="PTHR31409">
    <property type="entry name" value="WASH COMPLEX SUBUNIT 4"/>
    <property type="match status" value="1"/>
</dbReference>
<feature type="compositionally biased region" description="Basic and acidic residues" evidence="1">
    <location>
        <begin position="42"/>
        <end position="54"/>
    </location>
</feature>
<evidence type="ECO:0008006" key="7">
    <source>
        <dbReference type="Google" id="ProtNLM"/>
    </source>
</evidence>
<dbReference type="EMBL" id="JAODUO010000366">
    <property type="protein sequence ID" value="KAK2182099.1"/>
    <property type="molecule type" value="Genomic_DNA"/>
</dbReference>
<dbReference type="GO" id="GO:0007032">
    <property type="term" value="P:endosome organization"/>
    <property type="evidence" value="ECO:0007669"/>
    <property type="project" value="TreeGrafter"/>
</dbReference>
<evidence type="ECO:0000313" key="5">
    <source>
        <dbReference type="EMBL" id="KAK2182099.1"/>
    </source>
</evidence>
<dbReference type="GO" id="GO:0071203">
    <property type="term" value="C:WASH complex"/>
    <property type="evidence" value="ECO:0007669"/>
    <property type="project" value="InterPro"/>
</dbReference>
<feature type="domain" description="WASH complex subunit 4 N-terminal" evidence="3">
    <location>
        <begin position="93"/>
        <end position="182"/>
    </location>
</feature>
<feature type="compositionally biased region" description="Polar residues" evidence="1">
    <location>
        <begin position="1744"/>
        <end position="1761"/>
    </location>
</feature>
<name>A0AAD9L2Z5_RIDPI</name>
<dbReference type="GO" id="GO:0016197">
    <property type="term" value="P:endosomal transport"/>
    <property type="evidence" value="ECO:0007669"/>
    <property type="project" value="TreeGrafter"/>
</dbReference>
<evidence type="ECO:0000259" key="4">
    <source>
        <dbReference type="Pfam" id="PF14746"/>
    </source>
</evidence>
<comment type="caution">
    <text evidence="5">The sequence shown here is derived from an EMBL/GenBank/DDBJ whole genome shotgun (WGS) entry which is preliminary data.</text>
</comment>
<feature type="domain" description="WASH complex subunit 7 C-terminal" evidence="4">
    <location>
        <begin position="1531"/>
        <end position="1697"/>
    </location>
</feature>
<feature type="domain" description="WASH complex subunit 4 N-terminal" evidence="3">
    <location>
        <begin position="627"/>
        <end position="825"/>
    </location>
</feature>
<feature type="region of interest" description="Disordered" evidence="1">
    <location>
        <begin position="1707"/>
        <end position="1761"/>
    </location>
</feature>
<proteinExistence type="predicted"/>
<protein>
    <recommendedName>
        <fullName evidence="7">WASH complex subunit 7</fullName>
    </recommendedName>
</protein>